<keyword evidence="3" id="KW-1185">Reference proteome</keyword>
<feature type="chain" id="PRO_5006154252" description="MD-2-related lipid-recognition domain-containing protein" evidence="1">
    <location>
        <begin position="19"/>
        <end position="183"/>
    </location>
</feature>
<organism evidence="2 3">
    <name type="scientific">Drosophila ananassae</name>
    <name type="common">Fruit fly</name>
    <dbReference type="NCBI Taxonomy" id="7217"/>
    <lineage>
        <taxon>Eukaryota</taxon>
        <taxon>Metazoa</taxon>
        <taxon>Ecdysozoa</taxon>
        <taxon>Arthropoda</taxon>
        <taxon>Hexapoda</taxon>
        <taxon>Insecta</taxon>
        <taxon>Pterygota</taxon>
        <taxon>Neoptera</taxon>
        <taxon>Endopterygota</taxon>
        <taxon>Diptera</taxon>
        <taxon>Brachycera</taxon>
        <taxon>Muscomorpha</taxon>
        <taxon>Ephydroidea</taxon>
        <taxon>Drosophilidae</taxon>
        <taxon>Drosophila</taxon>
        <taxon>Sophophora</taxon>
    </lineage>
</organism>
<evidence type="ECO:0000256" key="1">
    <source>
        <dbReference type="SAM" id="SignalP"/>
    </source>
</evidence>
<dbReference type="InterPro" id="IPR010512">
    <property type="entry name" value="DUF1091"/>
</dbReference>
<dbReference type="Proteomes" id="UP000007801">
    <property type="component" value="Unassembled WGS sequence"/>
</dbReference>
<dbReference type="PANTHER" id="PTHR20898">
    <property type="entry name" value="DAEDALUS ON 3-RELATED-RELATED"/>
    <property type="match status" value="1"/>
</dbReference>
<dbReference type="PANTHER" id="PTHR20898:SF0">
    <property type="entry name" value="DAEDALUS ON 3-RELATED"/>
    <property type="match status" value="1"/>
</dbReference>
<dbReference type="OrthoDB" id="7835509at2759"/>
<name>A0A0P8XYW6_DROAN</name>
<accession>A0A0P8XYW6</accession>
<feature type="signal peptide" evidence="1">
    <location>
        <begin position="1"/>
        <end position="18"/>
    </location>
</feature>
<dbReference type="EMBL" id="CH902617">
    <property type="protein sequence ID" value="KPU79811.1"/>
    <property type="molecule type" value="Genomic_DNA"/>
</dbReference>
<evidence type="ECO:0000313" key="2">
    <source>
        <dbReference type="EMBL" id="KPU79811.1"/>
    </source>
</evidence>
<sequence length="183" mass="21560">MPLKRTFLLWFIVTVQNATQIHSKLEFTNIECTTVDKKFVDFEYCYIKAVNRSYKYISLKANMHELPLVEPSASLQILRRFRRYTPVTLNATIDICKFMSSKKSSRNPMLIIFADIAKTYTNVYHKCPFDHDLVIDKMPTSYLNQQFLNILFLPPGEYAFYSSWIIKNVEKAQIKIYATLSWD</sequence>
<reference evidence="2 3" key="1">
    <citation type="journal article" date="2007" name="Nature">
        <title>Evolution of genes and genomes on the Drosophila phylogeny.</title>
        <authorList>
            <consortium name="Drosophila 12 Genomes Consortium"/>
            <person name="Clark A.G."/>
            <person name="Eisen M.B."/>
            <person name="Smith D.R."/>
            <person name="Bergman C.M."/>
            <person name="Oliver B."/>
            <person name="Markow T.A."/>
            <person name="Kaufman T.C."/>
            <person name="Kellis M."/>
            <person name="Gelbart W."/>
            <person name="Iyer V.N."/>
            <person name="Pollard D.A."/>
            <person name="Sackton T.B."/>
            <person name="Larracuente A.M."/>
            <person name="Singh N.D."/>
            <person name="Abad J.P."/>
            <person name="Abt D.N."/>
            <person name="Adryan B."/>
            <person name="Aguade M."/>
            <person name="Akashi H."/>
            <person name="Anderson W.W."/>
            <person name="Aquadro C.F."/>
            <person name="Ardell D.H."/>
            <person name="Arguello R."/>
            <person name="Artieri C.G."/>
            <person name="Barbash D.A."/>
            <person name="Barker D."/>
            <person name="Barsanti P."/>
            <person name="Batterham P."/>
            <person name="Batzoglou S."/>
            <person name="Begun D."/>
            <person name="Bhutkar A."/>
            <person name="Blanco E."/>
            <person name="Bosak S.A."/>
            <person name="Bradley R.K."/>
            <person name="Brand A.D."/>
            <person name="Brent M.R."/>
            <person name="Brooks A.N."/>
            <person name="Brown R.H."/>
            <person name="Butlin R.K."/>
            <person name="Caggese C."/>
            <person name="Calvi B.R."/>
            <person name="Bernardo de Carvalho A."/>
            <person name="Caspi A."/>
            <person name="Castrezana S."/>
            <person name="Celniker S.E."/>
            <person name="Chang J.L."/>
            <person name="Chapple C."/>
            <person name="Chatterji S."/>
            <person name="Chinwalla A."/>
            <person name="Civetta A."/>
            <person name="Clifton S.W."/>
            <person name="Comeron J.M."/>
            <person name="Costello J.C."/>
            <person name="Coyne J.A."/>
            <person name="Daub J."/>
            <person name="David R.G."/>
            <person name="Delcher A.L."/>
            <person name="Delehaunty K."/>
            <person name="Do C.B."/>
            <person name="Ebling H."/>
            <person name="Edwards K."/>
            <person name="Eickbush T."/>
            <person name="Evans J.D."/>
            <person name="Filipski A."/>
            <person name="Findeiss S."/>
            <person name="Freyhult E."/>
            <person name="Fulton L."/>
            <person name="Fulton R."/>
            <person name="Garcia A.C."/>
            <person name="Gardiner A."/>
            <person name="Garfield D.A."/>
            <person name="Garvin B.E."/>
            <person name="Gibson G."/>
            <person name="Gilbert D."/>
            <person name="Gnerre S."/>
            <person name="Godfrey J."/>
            <person name="Good R."/>
            <person name="Gotea V."/>
            <person name="Gravely B."/>
            <person name="Greenberg A.J."/>
            <person name="Griffiths-Jones S."/>
            <person name="Gross S."/>
            <person name="Guigo R."/>
            <person name="Gustafson E.A."/>
            <person name="Haerty W."/>
            <person name="Hahn M.W."/>
            <person name="Halligan D.L."/>
            <person name="Halpern A.L."/>
            <person name="Halter G.M."/>
            <person name="Han M.V."/>
            <person name="Heger A."/>
            <person name="Hillier L."/>
            <person name="Hinrichs A.S."/>
            <person name="Holmes I."/>
            <person name="Hoskins R.A."/>
            <person name="Hubisz M.J."/>
            <person name="Hultmark D."/>
            <person name="Huntley M.A."/>
            <person name="Jaffe D.B."/>
            <person name="Jagadeeshan S."/>
            <person name="Jeck W.R."/>
            <person name="Johnson J."/>
            <person name="Jones C.D."/>
            <person name="Jordan W.C."/>
            <person name="Karpen G.H."/>
            <person name="Kataoka E."/>
            <person name="Keightley P.D."/>
            <person name="Kheradpour P."/>
            <person name="Kirkness E.F."/>
            <person name="Koerich L.B."/>
            <person name="Kristiansen K."/>
            <person name="Kudrna D."/>
            <person name="Kulathinal R.J."/>
            <person name="Kumar S."/>
            <person name="Kwok R."/>
            <person name="Lander E."/>
            <person name="Langley C.H."/>
            <person name="Lapoint R."/>
            <person name="Lazzaro B.P."/>
            <person name="Lee S.J."/>
            <person name="Levesque L."/>
            <person name="Li R."/>
            <person name="Lin C.F."/>
            <person name="Lin M.F."/>
            <person name="Lindblad-Toh K."/>
            <person name="Llopart A."/>
            <person name="Long M."/>
            <person name="Low L."/>
            <person name="Lozovsky E."/>
            <person name="Lu J."/>
            <person name="Luo M."/>
            <person name="Machado C.A."/>
            <person name="Makalowski W."/>
            <person name="Marzo M."/>
            <person name="Matsuda M."/>
            <person name="Matzkin L."/>
            <person name="McAllister B."/>
            <person name="McBride C.S."/>
            <person name="McKernan B."/>
            <person name="McKernan K."/>
            <person name="Mendez-Lago M."/>
            <person name="Minx P."/>
            <person name="Mollenhauer M.U."/>
            <person name="Montooth K."/>
            <person name="Mount S.M."/>
            <person name="Mu X."/>
            <person name="Myers E."/>
            <person name="Negre B."/>
            <person name="Newfeld S."/>
            <person name="Nielsen R."/>
            <person name="Noor M.A."/>
            <person name="O'Grady P."/>
            <person name="Pachter L."/>
            <person name="Papaceit M."/>
            <person name="Parisi M.J."/>
            <person name="Parisi M."/>
            <person name="Parts L."/>
            <person name="Pedersen J.S."/>
            <person name="Pesole G."/>
            <person name="Phillippy A.M."/>
            <person name="Ponting C.P."/>
            <person name="Pop M."/>
            <person name="Porcelli D."/>
            <person name="Powell J.R."/>
            <person name="Prohaska S."/>
            <person name="Pruitt K."/>
            <person name="Puig M."/>
            <person name="Quesneville H."/>
            <person name="Ram K.R."/>
            <person name="Rand D."/>
            <person name="Rasmussen M.D."/>
            <person name="Reed L.K."/>
            <person name="Reenan R."/>
            <person name="Reily A."/>
            <person name="Remington K.A."/>
            <person name="Rieger T.T."/>
            <person name="Ritchie M.G."/>
            <person name="Robin C."/>
            <person name="Rogers Y.H."/>
            <person name="Rohde C."/>
            <person name="Rozas J."/>
            <person name="Rubenfield M.J."/>
            <person name="Ruiz A."/>
            <person name="Russo S."/>
            <person name="Salzberg S.L."/>
            <person name="Sanchez-Gracia A."/>
            <person name="Saranga D.J."/>
            <person name="Sato H."/>
            <person name="Schaeffer S.W."/>
            <person name="Schatz M.C."/>
            <person name="Schlenke T."/>
            <person name="Schwartz R."/>
            <person name="Segarra C."/>
            <person name="Singh R.S."/>
            <person name="Sirot L."/>
            <person name="Sirota M."/>
            <person name="Sisneros N.B."/>
            <person name="Smith C.D."/>
            <person name="Smith T.F."/>
            <person name="Spieth J."/>
            <person name="Stage D.E."/>
            <person name="Stark A."/>
            <person name="Stephan W."/>
            <person name="Strausberg R.L."/>
            <person name="Strempel S."/>
            <person name="Sturgill D."/>
            <person name="Sutton G."/>
            <person name="Sutton G.G."/>
            <person name="Tao W."/>
            <person name="Teichmann S."/>
            <person name="Tobari Y.N."/>
            <person name="Tomimura Y."/>
            <person name="Tsolas J.M."/>
            <person name="Valente V.L."/>
            <person name="Venter E."/>
            <person name="Venter J.C."/>
            <person name="Vicario S."/>
            <person name="Vieira F.G."/>
            <person name="Vilella A.J."/>
            <person name="Villasante A."/>
            <person name="Walenz B."/>
            <person name="Wang J."/>
            <person name="Wasserman M."/>
            <person name="Watts T."/>
            <person name="Wilson D."/>
            <person name="Wilson R.K."/>
            <person name="Wing R.A."/>
            <person name="Wolfner M.F."/>
            <person name="Wong A."/>
            <person name="Wong G.K."/>
            <person name="Wu C.I."/>
            <person name="Wu G."/>
            <person name="Yamamoto D."/>
            <person name="Yang H.P."/>
            <person name="Yang S.P."/>
            <person name="Yorke J.A."/>
            <person name="Yoshida K."/>
            <person name="Zdobnov E."/>
            <person name="Zhang P."/>
            <person name="Zhang Y."/>
            <person name="Zimin A.V."/>
            <person name="Baldwin J."/>
            <person name="Abdouelleil A."/>
            <person name="Abdulkadir J."/>
            <person name="Abebe A."/>
            <person name="Abera B."/>
            <person name="Abreu J."/>
            <person name="Acer S.C."/>
            <person name="Aftuck L."/>
            <person name="Alexander A."/>
            <person name="An P."/>
            <person name="Anderson E."/>
            <person name="Anderson S."/>
            <person name="Arachi H."/>
            <person name="Azer M."/>
            <person name="Bachantsang P."/>
            <person name="Barry A."/>
            <person name="Bayul T."/>
            <person name="Berlin A."/>
            <person name="Bessette D."/>
            <person name="Bloom T."/>
            <person name="Blye J."/>
            <person name="Boguslavskiy L."/>
            <person name="Bonnet C."/>
            <person name="Boukhgalter B."/>
            <person name="Bourzgui I."/>
            <person name="Brown A."/>
            <person name="Cahill P."/>
            <person name="Channer S."/>
            <person name="Cheshatsang Y."/>
            <person name="Chuda L."/>
            <person name="Citroen M."/>
            <person name="Collymore A."/>
            <person name="Cooke P."/>
            <person name="Costello M."/>
            <person name="D'Aco K."/>
            <person name="Daza R."/>
            <person name="De Haan G."/>
            <person name="DeGray S."/>
            <person name="DeMaso C."/>
            <person name="Dhargay N."/>
            <person name="Dooley K."/>
            <person name="Dooley E."/>
            <person name="Doricent M."/>
            <person name="Dorje P."/>
            <person name="Dorjee K."/>
            <person name="Dupes A."/>
            <person name="Elong R."/>
            <person name="Falk J."/>
            <person name="Farina A."/>
            <person name="Faro S."/>
            <person name="Ferguson D."/>
            <person name="Fisher S."/>
            <person name="Foley C.D."/>
            <person name="Franke A."/>
            <person name="Friedrich D."/>
            <person name="Gadbois L."/>
            <person name="Gearin G."/>
            <person name="Gearin C.R."/>
            <person name="Giannoukos G."/>
            <person name="Goode T."/>
            <person name="Graham J."/>
            <person name="Grandbois E."/>
            <person name="Grewal S."/>
            <person name="Gyaltsen K."/>
            <person name="Hafez N."/>
            <person name="Hagos B."/>
            <person name="Hall J."/>
            <person name="Henson C."/>
            <person name="Hollinger A."/>
            <person name="Honan T."/>
            <person name="Huard M.D."/>
            <person name="Hughes L."/>
            <person name="Hurhula B."/>
            <person name="Husby M.E."/>
            <person name="Kamat A."/>
            <person name="Kanga B."/>
            <person name="Kashin S."/>
            <person name="Khazanovich D."/>
            <person name="Kisner P."/>
            <person name="Lance K."/>
            <person name="Lara M."/>
            <person name="Lee W."/>
            <person name="Lennon N."/>
            <person name="Letendre F."/>
            <person name="LeVine R."/>
            <person name="Lipovsky A."/>
            <person name="Liu X."/>
            <person name="Liu J."/>
            <person name="Liu S."/>
            <person name="Lokyitsang T."/>
            <person name="Lokyitsang Y."/>
            <person name="Lubonja R."/>
            <person name="Lui A."/>
            <person name="MacDonald P."/>
            <person name="Magnisalis V."/>
            <person name="Maru K."/>
            <person name="Matthews C."/>
            <person name="McCusker W."/>
            <person name="McDonough S."/>
            <person name="Mehta T."/>
            <person name="Meldrim J."/>
            <person name="Meneus L."/>
            <person name="Mihai O."/>
            <person name="Mihalev A."/>
            <person name="Mihova T."/>
            <person name="Mittelman R."/>
            <person name="Mlenga V."/>
            <person name="Montmayeur A."/>
            <person name="Mulrain L."/>
            <person name="Navidi A."/>
            <person name="Naylor J."/>
            <person name="Negash T."/>
            <person name="Nguyen T."/>
            <person name="Nguyen N."/>
            <person name="Nicol R."/>
            <person name="Norbu C."/>
            <person name="Norbu N."/>
            <person name="Novod N."/>
            <person name="O'Neill B."/>
            <person name="Osman S."/>
            <person name="Markiewicz E."/>
            <person name="Oyono O.L."/>
            <person name="Patti C."/>
            <person name="Phunkhang P."/>
            <person name="Pierre F."/>
            <person name="Priest M."/>
            <person name="Raghuraman S."/>
            <person name="Rege F."/>
            <person name="Reyes R."/>
            <person name="Rise C."/>
            <person name="Rogov P."/>
            <person name="Ross K."/>
            <person name="Ryan E."/>
            <person name="Settipalli S."/>
            <person name="Shea T."/>
            <person name="Sherpa N."/>
            <person name="Shi L."/>
            <person name="Shih D."/>
            <person name="Sparrow T."/>
            <person name="Spaulding J."/>
            <person name="Stalker J."/>
            <person name="Stange-Thomann N."/>
            <person name="Stavropoulos S."/>
            <person name="Stone C."/>
            <person name="Strader C."/>
            <person name="Tesfaye S."/>
            <person name="Thomson T."/>
            <person name="Thoulutsang Y."/>
            <person name="Thoulutsang D."/>
            <person name="Topham K."/>
            <person name="Topping I."/>
            <person name="Tsamla T."/>
            <person name="Vassiliev H."/>
            <person name="Vo A."/>
            <person name="Wangchuk T."/>
            <person name="Wangdi T."/>
            <person name="Weiand M."/>
            <person name="Wilkinson J."/>
            <person name="Wilson A."/>
            <person name="Yadav S."/>
            <person name="Young G."/>
            <person name="Yu Q."/>
            <person name="Zembek L."/>
            <person name="Zhong D."/>
            <person name="Zimmer A."/>
            <person name="Zwirko Z."/>
            <person name="Jaffe D.B."/>
            <person name="Alvarez P."/>
            <person name="Brockman W."/>
            <person name="Butler J."/>
            <person name="Chin C."/>
            <person name="Gnerre S."/>
            <person name="Grabherr M."/>
            <person name="Kleber M."/>
            <person name="Mauceli E."/>
            <person name="MacCallum I."/>
        </authorList>
    </citation>
    <scope>NUCLEOTIDE SEQUENCE [LARGE SCALE GENOMIC DNA]</scope>
    <source>
        <strain evidence="3">Tucson 14024-0371.13</strain>
    </source>
</reference>
<gene>
    <name evidence="2" type="primary">Dana\GF18077</name>
    <name evidence="2" type="synonym">dana_GLEANR_19337</name>
    <name evidence="2" type="ORF">GF18077</name>
</gene>
<dbReference type="AlphaFoldDB" id="A0A0P8XYW6"/>
<evidence type="ECO:0008006" key="4">
    <source>
        <dbReference type="Google" id="ProtNLM"/>
    </source>
</evidence>
<proteinExistence type="predicted"/>
<dbReference type="InParanoid" id="A0A0P8XYW6"/>
<keyword evidence="1" id="KW-0732">Signal</keyword>
<dbReference type="Pfam" id="PF06477">
    <property type="entry name" value="DUF1091"/>
    <property type="match status" value="1"/>
</dbReference>
<evidence type="ECO:0000313" key="3">
    <source>
        <dbReference type="Proteomes" id="UP000007801"/>
    </source>
</evidence>
<protein>
    <recommendedName>
        <fullName evidence="4">MD-2-related lipid-recognition domain-containing protein</fullName>
    </recommendedName>
</protein>